<keyword evidence="2" id="KW-1185">Reference proteome</keyword>
<accession>A0A5N6EE76</accession>
<dbReference type="EMBL" id="ML733491">
    <property type="protein sequence ID" value="KAB8215912.1"/>
    <property type="molecule type" value="Genomic_DNA"/>
</dbReference>
<sequence>MPALLPEPCTPSDQTFIVTAYPVSYYIWGIYLYTTLAPAELKIHPKPRTVGSELATT</sequence>
<evidence type="ECO:0000313" key="1">
    <source>
        <dbReference type="EMBL" id="KAB8215912.1"/>
    </source>
</evidence>
<name>A0A5N6EE76_9EURO</name>
<dbReference type="Proteomes" id="UP000326799">
    <property type="component" value="Unassembled WGS sequence"/>
</dbReference>
<evidence type="ECO:0000313" key="2">
    <source>
        <dbReference type="Proteomes" id="UP000326799"/>
    </source>
</evidence>
<protein>
    <submittedName>
        <fullName evidence="1">Uncharacterized protein</fullName>
    </submittedName>
</protein>
<dbReference type="AlphaFoldDB" id="A0A5N6EE76"/>
<organism evidence="1 2">
    <name type="scientific">Aspergillus novoparasiticus</name>
    <dbReference type="NCBI Taxonomy" id="986946"/>
    <lineage>
        <taxon>Eukaryota</taxon>
        <taxon>Fungi</taxon>
        <taxon>Dikarya</taxon>
        <taxon>Ascomycota</taxon>
        <taxon>Pezizomycotina</taxon>
        <taxon>Eurotiomycetes</taxon>
        <taxon>Eurotiomycetidae</taxon>
        <taxon>Eurotiales</taxon>
        <taxon>Aspergillaceae</taxon>
        <taxon>Aspergillus</taxon>
        <taxon>Aspergillus subgen. Circumdati</taxon>
    </lineage>
</organism>
<proteinExistence type="predicted"/>
<gene>
    <name evidence="1" type="ORF">BDV33DRAFT_179956</name>
</gene>
<reference evidence="1 2" key="1">
    <citation type="submission" date="2019-04" db="EMBL/GenBank/DDBJ databases">
        <title>Fungal friends and foes A comparative genomics study of 23 Aspergillus species from section Flavi.</title>
        <authorList>
            <consortium name="DOE Joint Genome Institute"/>
            <person name="Kjaerbolling I."/>
            <person name="Vesth T.C."/>
            <person name="Frisvad J.C."/>
            <person name="Nybo J.L."/>
            <person name="Theobald S."/>
            <person name="Kildgaard S."/>
            <person name="Petersen T.I."/>
            <person name="Kuo A."/>
            <person name="Sato A."/>
            <person name="Lyhne E.K."/>
            <person name="Kogle M.E."/>
            <person name="Wiebenga A."/>
            <person name="Kun R.S."/>
            <person name="Lubbers R.J."/>
            <person name="Makela M.R."/>
            <person name="Barry K."/>
            <person name="Chovatia M."/>
            <person name="Clum A."/>
            <person name="Daum C."/>
            <person name="Haridas S."/>
            <person name="He G."/>
            <person name="LaButti K."/>
            <person name="Lipzen A."/>
            <person name="Mondo S."/>
            <person name="Pangilinan J."/>
            <person name="Riley R."/>
            <person name="Salamov A."/>
            <person name="Simmons B.A."/>
            <person name="Magnuson J.K."/>
            <person name="Henrissat B."/>
            <person name="Mortensen U.H."/>
            <person name="Larsen T.O."/>
            <person name="De vries R.P."/>
            <person name="Grigoriev I.V."/>
            <person name="Machida M."/>
            <person name="Baker S.E."/>
            <person name="Andersen M.R."/>
        </authorList>
    </citation>
    <scope>NUCLEOTIDE SEQUENCE [LARGE SCALE GENOMIC DNA]</scope>
    <source>
        <strain evidence="1 2">CBS 126849</strain>
    </source>
</reference>